<gene>
    <name evidence="4" type="ORF">APAL1065_LOCUS13687</name>
</gene>
<keyword evidence="2" id="KW-0732">Signal</keyword>
<dbReference type="CDD" id="cd02947">
    <property type="entry name" value="TRX_family"/>
    <property type="match status" value="1"/>
</dbReference>
<feature type="signal peptide" evidence="2">
    <location>
        <begin position="1"/>
        <end position="22"/>
    </location>
</feature>
<dbReference type="Gene3D" id="3.40.30.10">
    <property type="entry name" value="Glutaredoxin"/>
    <property type="match status" value="1"/>
</dbReference>
<sequence length="318" mass="35039">MMSRVCISTFILYVCYSRIALSFAPQTRWGHSSQRRQQHSGFPLSDSWFLNASPPSEAEAAAPAPQSLSVREIKEELKSLGASFADCFDKESLVLRLAEARESKSSPESSSSNEQETATAVESTQEAAPKATNEPEAPPSSSASKEKSQDDKSMLEEIRSMRVRELREELAKRNLRWGGLLEKEDLVQAVFQARKKAADFSVTGLIAPGDVGELTGEQLEQELSAEPGSKAPLLLDAYAVWCGPCQMMAPQLLEASKVWGDRVRVAKMDTDQHPAQAAKFKVQGLPTLILFDSDGNIMDRMEGALMKDQLVQWVESKL</sequence>
<dbReference type="GO" id="GO:0005737">
    <property type="term" value="C:cytoplasm"/>
    <property type="evidence" value="ECO:0007669"/>
    <property type="project" value="TreeGrafter"/>
</dbReference>
<reference evidence="4" key="1">
    <citation type="submission" date="2021-01" db="EMBL/GenBank/DDBJ databases">
        <authorList>
            <person name="Corre E."/>
            <person name="Pelletier E."/>
            <person name="Niang G."/>
            <person name="Scheremetjew M."/>
            <person name="Finn R."/>
            <person name="Kale V."/>
            <person name="Holt S."/>
            <person name="Cochrane G."/>
            <person name="Meng A."/>
            <person name="Brown T."/>
            <person name="Cohen L."/>
        </authorList>
    </citation>
    <scope>NUCLEOTIDE SEQUENCE</scope>
    <source>
        <strain evidence="4">CCMP125</strain>
    </source>
</reference>
<dbReference type="SUPFAM" id="SSF52833">
    <property type="entry name" value="Thioredoxin-like"/>
    <property type="match status" value="1"/>
</dbReference>
<dbReference type="PROSITE" id="PS51352">
    <property type="entry name" value="THIOREDOXIN_2"/>
    <property type="match status" value="1"/>
</dbReference>
<evidence type="ECO:0000256" key="2">
    <source>
        <dbReference type="SAM" id="SignalP"/>
    </source>
</evidence>
<dbReference type="EMBL" id="HBHT01020457">
    <property type="protein sequence ID" value="CAD9969517.1"/>
    <property type="molecule type" value="Transcribed_RNA"/>
</dbReference>
<dbReference type="GO" id="GO:0015035">
    <property type="term" value="F:protein-disulfide reductase activity"/>
    <property type="evidence" value="ECO:0007669"/>
    <property type="project" value="TreeGrafter"/>
</dbReference>
<evidence type="ECO:0000259" key="3">
    <source>
        <dbReference type="PROSITE" id="PS51352"/>
    </source>
</evidence>
<dbReference type="PRINTS" id="PR00421">
    <property type="entry name" value="THIOREDOXIN"/>
</dbReference>
<dbReference type="InterPro" id="IPR003034">
    <property type="entry name" value="SAP_dom"/>
</dbReference>
<feature type="chain" id="PRO_5031394000" description="Thioredoxin domain-containing protein" evidence="2">
    <location>
        <begin position="23"/>
        <end position="318"/>
    </location>
</feature>
<feature type="domain" description="Thioredoxin" evidence="3">
    <location>
        <begin position="191"/>
        <end position="318"/>
    </location>
</feature>
<dbReference type="AlphaFoldDB" id="A0A7S2YDJ1"/>
<dbReference type="SMART" id="SM00513">
    <property type="entry name" value="SAP"/>
    <property type="match status" value="2"/>
</dbReference>
<feature type="compositionally biased region" description="Polar residues" evidence="1">
    <location>
        <begin position="117"/>
        <end position="126"/>
    </location>
</feature>
<dbReference type="Pfam" id="PF00085">
    <property type="entry name" value="Thioredoxin"/>
    <property type="match status" value="1"/>
</dbReference>
<dbReference type="InterPro" id="IPR036249">
    <property type="entry name" value="Thioredoxin-like_sf"/>
</dbReference>
<feature type="compositionally biased region" description="Low complexity" evidence="1">
    <location>
        <begin position="106"/>
        <end position="116"/>
    </location>
</feature>
<feature type="region of interest" description="Disordered" evidence="1">
    <location>
        <begin position="99"/>
        <end position="153"/>
    </location>
</feature>
<dbReference type="InterPro" id="IPR013766">
    <property type="entry name" value="Thioredoxin_domain"/>
</dbReference>
<protein>
    <recommendedName>
        <fullName evidence="3">Thioredoxin domain-containing protein</fullName>
    </recommendedName>
</protein>
<dbReference type="PANTHER" id="PTHR45663:SF11">
    <property type="entry name" value="GEO12009P1"/>
    <property type="match status" value="1"/>
</dbReference>
<accession>A0A7S2YDJ1</accession>
<evidence type="ECO:0000313" key="4">
    <source>
        <dbReference type="EMBL" id="CAD9969517.1"/>
    </source>
</evidence>
<organism evidence="4">
    <name type="scientific">Entomoneis paludosa</name>
    <dbReference type="NCBI Taxonomy" id="265537"/>
    <lineage>
        <taxon>Eukaryota</taxon>
        <taxon>Sar</taxon>
        <taxon>Stramenopiles</taxon>
        <taxon>Ochrophyta</taxon>
        <taxon>Bacillariophyta</taxon>
        <taxon>Bacillariophyceae</taxon>
        <taxon>Bacillariophycidae</taxon>
        <taxon>Entomoneidaceae</taxon>
        <taxon>Entomoneis</taxon>
    </lineage>
</organism>
<name>A0A7S2YDJ1_9STRA</name>
<proteinExistence type="predicted"/>
<feature type="compositionally biased region" description="Basic and acidic residues" evidence="1">
    <location>
        <begin position="144"/>
        <end position="153"/>
    </location>
</feature>
<evidence type="ECO:0000256" key="1">
    <source>
        <dbReference type="SAM" id="MobiDB-lite"/>
    </source>
</evidence>
<dbReference type="PANTHER" id="PTHR45663">
    <property type="entry name" value="GEO12009P1"/>
    <property type="match status" value="1"/>
</dbReference>